<dbReference type="Proteomes" id="UP000177876">
    <property type="component" value="Unassembled WGS sequence"/>
</dbReference>
<dbReference type="AlphaFoldDB" id="A0A1F2WSD6"/>
<evidence type="ECO:0000313" key="2">
    <source>
        <dbReference type="Proteomes" id="UP000177876"/>
    </source>
</evidence>
<dbReference type="STRING" id="1797197.A2Y75_04970"/>
<organism evidence="1 2">
    <name type="scientific">Candidatus Solincola sediminis</name>
    <dbReference type="NCBI Taxonomy" id="1797199"/>
    <lineage>
        <taxon>Bacteria</taxon>
        <taxon>Bacillati</taxon>
        <taxon>Actinomycetota</taxon>
        <taxon>Candidatus Geothermincolia</taxon>
        <taxon>Candidatus Geothermincolales</taxon>
        <taxon>Candidatus Geothermincolaceae</taxon>
        <taxon>Candidatus Solincola</taxon>
    </lineage>
</organism>
<evidence type="ECO:0000313" key="1">
    <source>
        <dbReference type="EMBL" id="OFW59730.1"/>
    </source>
</evidence>
<proteinExistence type="predicted"/>
<protein>
    <submittedName>
        <fullName evidence="1">Uncharacterized protein</fullName>
    </submittedName>
</protein>
<name>A0A1F2WSD6_9ACTN</name>
<gene>
    <name evidence="1" type="ORF">A2Y75_04970</name>
</gene>
<dbReference type="EMBL" id="MELK01000011">
    <property type="protein sequence ID" value="OFW59730.1"/>
    <property type="molecule type" value="Genomic_DNA"/>
</dbReference>
<reference evidence="1 2" key="1">
    <citation type="journal article" date="2016" name="Nat. Commun.">
        <title>Thousands of microbial genomes shed light on interconnected biogeochemical processes in an aquifer system.</title>
        <authorList>
            <person name="Anantharaman K."/>
            <person name="Brown C.T."/>
            <person name="Hug L.A."/>
            <person name="Sharon I."/>
            <person name="Castelle C.J."/>
            <person name="Probst A.J."/>
            <person name="Thomas B.C."/>
            <person name="Singh A."/>
            <person name="Wilkins M.J."/>
            <person name="Karaoz U."/>
            <person name="Brodie E.L."/>
            <person name="Williams K.H."/>
            <person name="Hubbard S.S."/>
            <person name="Banfield J.F."/>
        </authorList>
    </citation>
    <scope>NUCLEOTIDE SEQUENCE [LARGE SCALE GENOMIC DNA]</scope>
</reference>
<accession>A0A1F2WSD6</accession>
<sequence>MVNVPEEILKKLSAYYNLSKHGKVSEVVPPWIRNINNMSKTDLEYETRDAIRTCRDLRRKITELEYEGERLIPIKSKREKFTEELQREWTYMSYYLYTLFLHSGIDVSEEDFDEYLREETGSRGFITNLAAKR</sequence>
<comment type="caution">
    <text evidence="1">The sequence shown here is derived from an EMBL/GenBank/DDBJ whole genome shotgun (WGS) entry which is preliminary data.</text>
</comment>